<gene>
    <name evidence="2" type="ORF">A2758_01480</name>
</gene>
<protein>
    <recommendedName>
        <fullName evidence="1">RapZ C-terminal domain-containing protein</fullName>
    </recommendedName>
</protein>
<dbReference type="InterPro" id="IPR053931">
    <property type="entry name" value="RapZ_C"/>
</dbReference>
<comment type="caution">
    <text evidence="2">The sequence shown here is derived from an EMBL/GenBank/DDBJ whole genome shotgun (WGS) entry which is preliminary data.</text>
</comment>
<dbReference type="PANTHER" id="PTHR30448">
    <property type="entry name" value="RNASE ADAPTER PROTEIN RAPZ"/>
    <property type="match status" value="1"/>
</dbReference>
<dbReference type="InterPro" id="IPR005337">
    <property type="entry name" value="RapZ-like"/>
</dbReference>
<dbReference type="PANTHER" id="PTHR30448:SF0">
    <property type="entry name" value="RNASE ADAPTER PROTEIN RAPZ"/>
    <property type="match status" value="1"/>
</dbReference>
<reference evidence="2 3" key="1">
    <citation type="journal article" date="2016" name="Nat. Commun.">
        <title>Thousands of microbial genomes shed light on interconnected biogeochemical processes in an aquifer system.</title>
        <authorList>
            <person name="Anantharaman K."/>
            <person name="Brown C.T."/>
            <person name="Hug L.A."/>
            <person name="Sharon I."/>
            <person name="Castelle C.J."/>
            <person name="Probst A.J."/>
            <person name="Thomas B.C."/>
            <person name="Singh A."/>
            <person name="Wilkins M.J."/>
            <person name="Karaoz U."/>
            <person name="Brodie E.L."/>
            <person name="Williams K.H."/>
            <person name="Hubbard S.S."/>
            <person name="Banfield J.F."/>
        </authorList>
    </citation>
    <scope>NUCLEOTIDE SEQUENCE [LARGE SCALE GENOMIC DNA]</scope>
</reference>
<dbReference type="Pfam" id="PF22740">
    <property type="entry name" value="PapZ_C"/>
    <property type="match status" value="1"/>
</dbReference>
<feature type="domain" description="RapZ C-terminal" evidence="1">
    <location>
        <begin position="1"/>
        <end position="107"/>
    </location>
</feature>
<evidence type="ECO:0000259" key="1">
    <source>
        <dbReference type="Pfam" id="PF22740"/>
    </source>
</evidence>
<dbReference type="GO" id="GO:0005524">
    <property type="term" value="F:ATP binding"/>
    <property type="evidence" value="ECO:0007669"/>
    <property type="project" value="InterPro"/>
</dbReference>
<name>A0A1G2T1H4_9BACT</name>
<evidence type="ECO:0000313" key="3">
    <source>
        <dbReference type="Proteomes" id="UP000178612"/>
    </source>
</evidence>
<organism evidence="2 3">
    <name type="scientific">Candidatus Zambryskibacteria bacterium RIFCSPHIGHO2_01_FULL_49_18</name>
    <dbReference type="NCBI Taxonomy" id="1802740"/>
    <lineage>
        <taxon>Bacteria</taxon>
        <taxon>Candidatus Zambryskiibacteriota</taxon>
    </lineage>
</organism>
<dbReference type="AlphaFoldDB" id="A0A1G2T1H4"/>
<evidence type="ECO:0000313" key="2">
    <source>
        <dbReference type="EMBL" id="OHA91130.1"/>
    </source>
</evidence>
<accession>A0A1G2T1H4</accession>
<proteinExistence type="predicted"/>
<dbReference type="Proteomes" id="UP000178612">
    <property type="component" value="Unassembled WGS sequence"/>
</dbReference>
<sequence>MSWGHKYGTPPANFKFDVSYFKNPWRDKETRNSDKKTIISFMERQKGVNKFVLNLVQMLLDLNEQFKEEEIKVAICCSAGEYRSPAIVELIGKELSKRKVKYVINHSKESLL</sequence>
<dbReference type="EMBL" id="MHVJ01000013">
    <property type="protein sequence ID" value="OHA91130.1"/>
    <property type="molecule type" value="Genomic_DNA"/>
</dbReference>